<dbReference type="GO" id="GO:0009055">
    <property type="term" value="F:electron transfer activity"/>
    <property type="evidence" value="ECO:0007669"/>
    <property type="project" value="InterPro"/>
</dbReference>
<dbReference type="SUPFAM" id="SSF49503">
    <property type="entry name" value="Cupredoxins"/>
    <property type="match status" value="1"/>
</dbReference>
<keyword evidence="3" id="KW-1185">Reference proteome</keyword>
<dbReference type="RefSeq" id="XP_011072215.1">
    <property type="nucleotide sequence ID" value="XM_011073913.2"/>
</dbReference>
<dbReference type="GO" id="GO:0005886">
    <property type="term" value="C:plasma membrane"/>
    <property type="evidence" value="ECO:0007669"/>
    <property type="project" value="TreeGrafter"/>
</dbReference>
<dbReference type="InterPro" id="IPR039391">
    <property type="entry name" value="Phytocyanin-like"/>
</dbReference>
<organism evidence="3 4">
    <name type="scientific">Sesamum indicum</name>
    <name type="common">Oriental sesame</name>
    <name type="synonym">Sesamum orientale</name>
    <dbReference type="NCBI Taxonomy" id="4182"/>
    <lineage>
        <taxon>Eukaryota</taxon>
        <taxon>Viridiplantae</taxon>
        <taxon>Streptophyta</taxon>
        <taxon>Embryophyta</taxon>
        <taxon>Tracheophyta</taxon>
        <taxon>Spermatophyta</taxon>
        <taxon>Magnoliopsida</taxon>
        <taxon>eudicotyledons</taxon>
        <taxon>Gunneridae</taxon>
        <taxon>Pentapetalae</taxon>
        <taxon>asterids</taxon>
        <taxon>lamiids</taxon>
        <taxon>Lamiales</taxon>
        <taxon>Pedaliaceae</taxon>
        <taxon>Sesamum</taxon>
    </lineage>
</organism>
<proteinExistence type="predicted"/>
<feature type="domain" description="Phytocyanin" evidence="2">
    <location>
        <begin position="27"/>
        <end position="124"/>
    </location>
</feature>
<feature type="chain" id="PRO_5026970969" evidence="1">
    <location>
        <begin position="27"/>
        <end position="124"/>
    </location>
</feature>
<dbReference type="AlphaFoldDB" id="A0A6I9SQX0"/>
<dbReference type="OrthoDB" id="686200at2759"/>
<dbReference type="InParanoid" id="A0A6I9SQX0"/>
<dbReference type="Gramene" id="SIN_1020149.t">
    <property type="protein sequence ID" value="SIN_1020149.t"/>
    <property type="gene ID" value="SIN_1020149"/>
</dbReference>
<name>A0A6I9SQX0_SESIN</name>
<protein>
    <submittedName>
        <fullName evidence="4">Blue copper protein-like</fullName>
    </submittedName>
</protein>
<evidence type="ECO:0000313" key="3">
    <source>
        <dbReference type="Proteomes" id="UP000504604"/>
    </source>
</evidence>
<evidence type="ECO:0000259" key="2">
    <source>
        <dbReference type="PROSITE" id="PS51485"/>
    </source>
</evidence>
<evidence type="ECO:0000256" key="1">
    <source>
        <dbReference type="SAM" id="SignalP"/>
    </source>
</evidence>
<dbReference type="GeneID" id="105157510"/>
<reference evidence="4" key="1">
    <citation type="submission" date="2025-08" db="UniProtKB">
        <authorList>
            <consortium name="RefSeq"/>
        </authorList>
    </citation>
    <scope>IDENTIFICATION</scope>
</reference>
<accession>A0A6I9SQX0</accession>
<keyword evidence="1" id="KW-0732">Signal</keyword>
<dbReference type="InterPro" id="IPR003245">
    <property type="entry name" value="Phytocyanin_dom"/>
</dbReference>
<dbReference type="PANTHER" id="PTHR33021:SF193">
    <property type="entry name" value="OS06G0218600 PROTEIN"/>
    <property type="match status" value="1"/>
</dbReference>
<dbReference type="Proteomes" id="UP000504604">
    <property type="component" value="Linkage group LG3"/>
</dbReference>
<evidence type="ECO:0000313" key="4">
    <source>
        <dbReference type="RefSeq" id="XP_011072215.1"/>
    </source>
</evidence>
<dbReference type="KEGG" id="sind:105157510"/>
<sequence>MGGCCASKVALMFLVLSVGVLPTTLATDYEVGDSAGWALGVDFEAWVSSKTFHVQDTLHFNFTSPHTVALVDQSAYLTCNASDPIINDVSGSFTFTLNPTGVYSFISAGDGDCDAGLRMELAVD</sequence>
<dbReference type="InterPro" id="IPR008972">
    <property type="entry name" value="Cupredoxin"/>
</dbReference>
<dbReference type="Pfam" id="PF02298">
    <property type="entry name" value="Cu_bind_like"/>
    <property type="match status" value="1"/>
</dbReference>
<feature type="signal peptide" evidence="1">
    <location>
        <begin position="1"/>
        <end position="26"/>
    </location>
</feature>
<dbReference type="Gene3D" id="2.60.40.420">
    <property type="entry name" value="Cupredoxins - blue copper proteins"/>
    <property type="match status" value="1"/>
</dbReference>
<dbReference type="PANTHER" id="PTHR33021">
    <property type="entry name" value="BLUE COPPER PROTEIN"/>
    <property type="match status" value="1"/>
</dbReference>
<dbReference type="PROSITE" id="PS51485">
    <property type="entry name" value="PHYTOCYANIN"/>
    <property type="match status" value="1"/>
</dbReference>
<gene>
    <name evidence="4" type="primary">LOC105157510</name>
</gene>
<dbReference type="CDD" id="cd04216">
    <property type="entry name" value="Phytocyanin"/>
    <property type="match status" value="1"/>
</dbReference>